<keyword evidence="3" id="KW-1185">Reference proteome</keyword>
<dbReference type="Pfam" id="PF17919">
    <property type="entry name" value="RT_RNaseH_2"/>
    <property type="match status" value="1"/>
</dbReference>
<name>A0A3P7PKU8_DIBLA</name>
<proteinExistence type="predicted"/>
<reference evidence="2 3" key="1">
    <citation type="submission" date="2018-11" db="EMBL/GenBank/DDBJ databases">
        <authorList>
            <consortium name="Pathogen Informatics"/>
        </authorList>
    </citation>
    <scope>NUCLEOTIDE SEQUENCE [LARGE SCALE GENOMIC DNA]</scope>
</reference>
<feature type="domain" description="Reverse transcriptase/retrotransposon-derived protein RNase H-like" evidence="1">
    <location>
        <begin position="2"/>
        <end position="45"/>
    </location>
</feature>
<evidence type="ECO:0000313" key="3">
    <source>
        <dbReference type="Proteomes" id="UP000281553"/>
    </source>
</evidence>
<sequence>MTAFNDLRDALCSATILSLPNVAADAPEFILDTDASGFAINAVLS</sequence>
<accession>A0A3P7PKU8</accession>
<dbReference type="InterPro" id="IPR041577">
    <property type="entry name" value="RT_RNaseH_2"/>
</dbReference>
<dbReference type="OrthoDB" id="6250772at2759"/>
<evidence type="ECO:0000313" key="2">
    <source>
        <dbReference type="EMBL" id="VDN49548.1"/>
    </source>
</evidence>
<dbReference type="Proteomes" id="UP000281553">
    <property type="component" value="Unassembled WGS sequence"/>
</dbReference>
<evidence type="ECO:0000259" key="1">
    <source>
        <dbReference type="Pfam" id="PF17919"/>
    </source>
</evidence>
<feature type="non-terminal residue" evidence="2">
    <location>
        <position position="45"/>
    </location>
</feature>
<protein>
    <recommendedName>
        <fullName evidence="1">Reverse transcriptase/retrotransposon-derived protein RNase H-like domain-containing protein</fullName>
    </recommendedName>
</protein>
<organism evidence="2 3">
    <name type="scientific">Dibothriocephalus latus</name>
    <name type="common">Fish tapeworm</name>
    <name type="synonym">Diphyllobothrium latum</name>
    <dbReference type="NCBI Taxonomy" id="60516"/>
    <lineage>
        <taxon>Eukaryota</taxon>
        <taxon>Metazoa</taxon>
        <taxon>Spiralia</taxon>
        <taxon>Lophotrochozoa</taxon>
        <taxon>Platyhelminthes</taxon>
        <taxon>Cestoda</taxon>
        <taxon>Eucestoda</taxon>
        <taxon>Diphyllobothriidea</taxon>
        <taxon>Diphyllobothriidae</taxon>
        <taxon>Dibothriocephalus</taxon>
    </lineage>
</organism>
<dbReference type="AlphaFoldDB" id="A0A3P7PKU8"/>
<dbReference type="EMBL" id="UYRU01122133">
    <property type="protein sequence ID" value="VDN49548.1"/>
    <property type="molecule type" value="Genomic_DNA"/>
</dbReference>
<gene>
    <name evidence="2" type="ORF">DILT_LOCUS19813</name>
</gene>